<evidence type="ECO:0000313" key="2">
    <source>
        <dbReference type="EMBL" id="VAX39964.1"/>
    </source>
</evidence>
<proteinExistence type="predicted"/>
<sequence length="303" mass="34416">MRRFLLTILPYPLFVLLAVLLIVEQNRKPAIPANKHLLPDGIAVNTKSTADKTASKDEKQNSHDKYLVGSKQPVSENVNSSTSLSRLESAVKEADQKTLQRLSTELPKQYADDFAVLVRVHLKLAEGWNRLEDFSRMQTALSDAKTALDEIRCQYMVMQMKQLSILADAEALLGNSDNHQRIQHQITRLPIERELFTESRHFGEICGYHTNAACQLINGSPIDKVHEVYVCMCAMFVMARRYGEGYDRIAKQLSRPDSAYNIEGQRFVRKFEAVLNAIIKNYEPPGSDLHKHAKAILEHIKND</sequence>
<dbReference type="AlphaFoldDB" id="A0A3B1DUZ7"/>
<feature type="compositionally biased region" description="Polar residues" evidence="1">
    <location>
        <begin position="72"/>
        <end position="86"/>
    </location>
</feature>
<accession>A0A3B1DUZ7</accession>
<organism evidence="2">
    <name type="scientific">hydrothermal vent metagenome</name>
    <dbReference type="NCBI Taxonomy" id="652676"/>
    <lineage>
        <taxon>unclassified sequences</taxon>
        <taxon>metagenomes</taxon>
        <taxon>ecological metagenomes</taxon>
    </lineage>
</organism>
<gene>
    <name evidence="2" type="ORF">MNBD_PLANCTO02-1912</name>
</gene>
<name>A0A3B1DUZ7_9ZZZZ</name>
<reference evidence="2" key="1">
    <citation type="submission" date="2018-06" db="EMBL/GenBank/DDBJ databases">
        <authorList>
            <person name="Zhirakovskaya E."/>
        </authorList>
    </citation>
    <scope>NUCLEOTIDE SEQUENCE</scope>
</reference>
<dbReference type="EMBL" id="UOGL01000389">
    <property type="protein sequence ID" value="VAX39964.1"/>
    <property type="molecule type" value="Genomic_DNA"/>
</dbReference>
<evidence type="ECO:0000256" key="1">
    <source>
        <dbReference type="SAM" id="MobiDB-lite"/>
    </source>
</evidence>
<protein>
    <submittedName>
        <fullName evidence="2">Uncharacterized protein</fullName>
    </submittedName>
</protein>
<feature type="compositionally biased region" description="Basic and acidic residues" evidence="1">
    <location>
        <begin position="49"/>
        <end position="66"/>
    </location>
</feature>
<feature type="region of interest" description="Disordered" evidence="1">
    <location>
        <begin position="49"/>
        <end position="89"/>
    </location>
</feature>